<feature type="compositionally biased region" description="Low complexity" evidence="1">
    <location>
        <begin position="37"/>
        <end position="47"/>
    </location>
</feature>
<dbReference type="AlphaFoldDB" id="A0A8T0PNT1"/>
<sequence>MTNLILHLIHVALLTSANNAPGTRRARGRRCRGGEPASGVASRAAGAASGGGELARAAPEVRRRRRGPQDGVGGGIQPAARRDEPGLGDAAAGAVSRRPVPAGRRRRELWGVVVGRSIVVGRGLRGGGRGAARVRRRGRGRGAARAAAAVRV</sequence>
<name>A0A8T0PNT1_PANVG</name>
<feature type="chain" id="PRO_5035818623" evidence="2">
    <location>
        <begin position="20"/>
        <end position="152"/>
    </location>
</feature>
<protein>
    <submittedName>
        <fullName evidence="3">Uncharacterized protein</fullName>
    </submittedName>
</protein>
<evidence type="ECO:0000256" key="2">
    <source>
        <dbReference type="SAM" id="SignalP"/>
    </source>
</evidence>
<evidence type="ECO:0000313" key="4">
    <source>
        <dbReference type="Proteomes" id="UP000823388"/>
    </source>
</evidence>
<reference evidence="3" key="1">
    <citation type="submission" date="2020-05" db="EMBL/GenBank/DDBJ databases">
        <title>WGS assembly of Panicum virgatum.</title>
        <authorList>
            <person name="Lovell J.T."/>
            <person name="Jenkins J."/>
            <person name="Shu S."/>
            <person name="Juenger T.E."/>
            <person name="Schmutz J."/>
        </authorList>
    </citation>
    <scope>NUCLEOTIDE SEQUENCE</scope>
    <source>
        <strain evidence="3">AP13</strain>
    </source>
</reference>
<evidence type="ECO:0000313" key="3">
    <source>
        <dbReference type="EMBL" id="KAG2561902.1"/>
    </source>
</evidence>
<dbReference type="EMBL" id="CM029051">
    <property type="protein sequence ID" value="KAG2561902.1"/>
    <property type="molecule type" value="Genomic_DNA"/>
</dbReference>
<organism evidence="3 4">
    <name type="scientific">Panicum virgatum</name>
    <name type="common">Blackwell switchgrass</name>
    <dbReference type="NCBI Taxonomy" id="38727"/>
    <lineage>
        <taxon>Eukaryota</taxon>
        <taxon>Viridiplantae</taxon>
        <taxon>Streptophyta</taxon>
        <taxon>Embryophyta</taxon>
        <taxon>Tracheophyta</taxon>
        <taxon>Spermatophyta</taxon>
        <taxon>Magnoliopsida</taxon>
        <taxon>Liliopsida</taxon>
        <taxon>Poales</taxon>
        <taxon>Poaceae</taxon>
        <taxon>PACMAD clade</taxon>
        <taxon>Panicoideae</taxon>
        <taxon>Panicodae</taxon>
        <taxon>Paniceae</taxon>
        <taxon>Panicinae</taxon>
        <taxon>Panicum</taxon>
        <taxon>Panicum sect. Hiantes</taxon>
    </lineage>
</organism>
<keyword evidence="2" id="KW-0732">Signal</keyword>
<dbReference type="Proteomes" id="UP000823388">
    <property type="component" value="Chromosome 8K"/>
</dbReference>
<accession>A0A8T0PNT1</accession>
<feature type="region of interest" description="Disordered" evidence="1">
    <location>
        <begin position="20"/>
        <end position="102"/>
    </location>
</feature>
<keyword evidence="4" id="KW-1185">Reference proteome</keyword>
<gene>
    <name evidence="3" type="ORF">PVAP13_8KG357901</name>
</gene>
<feature type="signal peptide" evidence="2">
    <location>
        <begin position="1"/>
        <end position="19"/>
    </location>
</feature>
<proteinExistence type="predicted"/>
<evidence type="ECO:0000256" key="1">
    <source>
        <dbReference type="SAM" id="MobiDB-lite"/>
    </source>
</evidence>
<comment type="caution">
    <text evidence="3">The sequence shown here is derived from an EMBL/GenBank/DDBJ whole genome shotgun (WGS) entry which is preliminary data.</text>
</comment>